<organism evidence="3 4">
    <name type="scientific">Motilibacter deserti</name>
    <dbReference type="NCBI Taxonomy" id="2714956"/>
    <lineage>
        <taxon>Bacteria</taxon>
        <taxon>Bacillati</taxon>
        <taxon>Actinomycetota</taxon>
        <taxon>Actinomycetes</taxon>
        <taxon>Motilibacterales</taxon>
        <taxon>Motilibacteraceae</taxon>
        <taxon>Motilibacter</taxon>
    </lineage>
</organism>
<evidence type="ECO:0000256" key="1">
    <source>
        <dbReference type="SAM" id="MobiDB-lite"/>
    </source>
</evidence>
<evidence type="ECO:0000313" key="4">
    <source>
        <dbReference type="Proteomes" id="UP000800981"/>
    </source>
</evidence>
<gene>
    <name evidence="3" type="ORF">G9H71_08465</name>
</gene>
<dbReference type="RefSeq" id="WP_166280735.1">
    <property type="nucleotide sequence ID" value="NZ_JAANNP010000003.1"/>
</dbReference>
<accession>A0ABX0GSG9</accession>
<reference evidence="3 4" key="1">
    <citation type="submission" date="2020-03" db="EMBL/GenBank/DDBJ databases">
        <title>Two novel Motilibacter sp.</title>
        <authorList>
            <person name="Liu S."/>
        </authorList>
    </citation>
    <scope>NUCLEOTIDE SEQUENCE [LARGE SCALE GENOMIC DNA]</scope>
    <source>
        <strain evidence="3 4">E257</strain>
    </source>
</reference>
<feature type="compositionally biased region" description="Low complexity" evidence="1">
    <location>
        <begin position="194"/>
        <end position="218"/>
    </location>
</feature>
<dbReference type="EMBL" id="JAANNP010000003">
    <property type="protein sequence ID" value="NHC13812.1"/>
    <property type="molecule type" value="Genomic_DNA"/>
</dbReference>
<protein>
    <submittedName>
        <fullName evidence="3">DUF4157 domain-containing protein</fullName>
    </submittedName>
</protein>
<dbReference type="InterPro" id="IPR025295">
    <property type="entry name" value="eCIS_core_dom"/>
</dbReference>
<name>A0ABX0GSG9_9ACTN</name>
<dbReference type="Pfam" id="PF13699">
    <property type="entry name" value="eCIS_core"/>
    <property type="match status" value="1"/>
</dbReference>
<dbReference type="Proteomes" id="UP000800981">
    <property type="component" value="Unassembled WGS sequence"/>
</dbReference>
<feature type="region of interest" description="Disordered" evidence="1">
    <location>
        <begin position="1"/>
        <end position="31"/>
    </location>
</feature>
<evidence type="ECO:0000313" key="3">
    <source>
        <dbReference type="EMBL" id="NHC13812.1"/>
    </source>
</evidence>
<feature type="compositionally biased region" description="Basic and acidic residues" evidence="1">
    <location>
        <begin position="12"/>
        <end position="27"/>
    </location>
</feature>
<comment type="caution">
    <text evidence="3">The sequence shown here is derived from an EMBL/GenBank/DDBJ whole genome shotgun (WGS) entry which is preliminary data.</text>
</comment>
<keyword evidence="4" id="KW-1185">Reference proteome</keyword>
<proteinExistence type="predicted"/>
<sequence>MSNAELNSLLGDEGRRRQRHDAAERADSTSLVTEAALRAGRPEALGHRELLRLQRTAGNAGVQRLVAGGGDEHEEESPVHGVIRTPGEPLDAGTRGAMEARLGHDFGDVRIHTDSAAAGSARSVQATAYTVGSHVVFGEGSYRPDSEAGQHVLAHELTHVVQQRNGPVDGTAAAGGILLSSPSDRFEREAEHVASSTTPAPAAAGPAPAAASVQPSVQRAEEDEQAAEAPASEAPASEAPAPEAPAEADEAGGEAVQAMAVQRETDEEAPDER</sequence>
<feature type="compositionally biased region" description="Low complexity" evidence="1">
    <location>
        <begin position="227"/>
        <end position="245"/>
    </location>
</feature>
<feature type="region of interest" description="Disordered" evidence="1">
    <location>
        <begin position="69"/>
        <end position="90"/>
    </location>
</feature>
<feature type="region of interest" description="Disordered" evidence="1">
    <location>
        <begin position="188"/>
        <end position="273"/>
    </location>
</feature>
<feature type="domain" description="eCIS core" evidence="2">
    <location>
        <begin position="89"/>
        <end position="166"/>
    </location>
</feature>
<evidence type="ECO:0000259" key="2">
    <source>
        <dbReference type="Pfam" id="PF13699"/>
    </source>
</evidence>